<feature type="domain" description="Tyr recombinase" evidence="4">
    <location>
        <begin position="172"/>
        <end position="369"/>
    </location>
</feature>
<reference evidence="7" key="2">
    <citation type="submission" date="2010-01" db="EMBL/GenBank/DDBJ databases">
        <title>The complete genome of Geodermatophilus obscurus DSM 43160.</title>
        <authorList>
            <consortium name="US DOE Joint Genome Institute (JGI-PGF)"/>
            <person name="Lucas S."/>
            <person name="Copeland A."/>
            <person name="Lapidus A."/>
            <person name="Glavina del Rio T."/>
            <person name="Dalin E."/>
            <person name="Tice H."/>
            <person name="Bruce D."/>
            <person name="Goodwin L."/>
            <person name="Pitluck S."/>
            <person name="Kyrpides N."/>
            <person name="Mavromatis K."/>
            <person name="Ivanova N."/>
            <person name="Munk A.C."/>
            <person name="Brettin T."/>
            <person name="Detter J.C."/>
            <person name="Han C."/>
            <person name="Larimer F."/>
            <person name="Land M."/>
            <person name="Hauser L."/>
            <person name="Markowitz V."/>
            <person name="Cheng J.-F."/>
            <person name="Hugenholtz P."/>
            <person name="Woyke T."/>
            <person name="Wu D."/>
            <person name="Jando M."/>
            <person name="Schneider S."/>
            <person name="Klenk H.-P."/>
            <person name="Eisen J.A."/>
        </authorList>
    </citation>
    <scope>NUCLEOTIDE SEQUENCE [LARGE SCALE GENOMIC DNA]</scope>
    <source>
        <strain evidence="7">ATCC 25078 / DSM 43160 / JCM 3152 / KCC A-0152 / KCTC 9177 / NBRC 13315 / NRRL B-3577 / G-20</strain>
    </source>
</reference>
<dbReference type="GO" id="GO:0006310">
    <property type="term" value="P:DNA recombination"/>
    <property type="evidence" value="ECO:0007669"/>
    <property type="project" value="UniProtKB-KW"/>
</dbReference>
<dbReference type="InterPro" id="IPR050090">
    <property type="entry name" value="Tyrosine_recombinase_XerCD"/>
</dbReference>
<dbReference type="GO" id="GO:0015074">
    <property type="term" value="P:DNA integration"/>
    <property type="evidence" value="ECO:0007669"/>
    <property type="project" value="InterPro"/>
</dbReference>
<protein>
    <submittedName>
        <fullName evidence="6">Integrase family protein</fullName>
    </submittedName>
</protein>
<name>D2S8K7_GEOOG</name>
<dbReference type="InterPro" id="IPR010998">
    <property type="entry name" value="Integrase_recombinase_N"/>
</dbReference>
<dbReference type="PANTHER" id="PTHR30349">
    <property type="entry name" value="PHAGE INTEGRASE-RELATED"/>
    <property type="match status" value="1"/>
</dbReference>
<dbReference type="CDD" id="cd01189">
    <property type="entry name" value="INT_ICEBs1_C_like"/>
    <property type="match status" value="1"/>
</dbReference>
<dbReference type="HOGENOM" id="CLU_027562_17_1_11"/>
<dbReference type="InterPro" id="IPR002104">
    <property type="entry name" value="Integrase_catalytic"/>
</dbReference>
<evidence type="ECO:0000313" key="6">
    <source>
        <dbReference type="EMBL" id="ADB75588.1"/>
    </source>
</evidence>
<reference evidence="6 7" key="1">
    <citation type="journal article" date="2010" name="Stand. Genomic Sci.">
        <title>Complete genome sequence of Geodermatophilus obscurus type strain (G-20).</title>
        <authorList>
            <person name="Ivanova N."/>
            <person name="Sikorski J."/>
            <person name="Jando M."/>
            <person name="Munk C."/>
            <person name="Lapidus A."/>
            <person name="Glavina Del Rio T."/>
            <person name="Copeland A."/>
            <person name="Tice H."/>
            <person name="Cheng J.-F."/>
            <person name="Lucas S."/>
            <person name="Chen F."/>
            <person name="Nolan M."/>
            <person name="Bruce D."/>
            <person name="Goodwin L."/>
            <person name="Pitluck S."/>
            <person name="Mavromatis K."/>
            <person name="Mikhailova N."/>
            <person name="Pati A."/>
            <person name="Chen A."/>
            <person name="Palaniappan K."/>
            <person name="Land M."/>
            <person name="Hauser L."/>
            <person name="Chang Y.-J."/>
            <person name="Jeffries C.D."/>
            <person name="Meincke L."/>
            <person name="Brettin T."/>
            <person name="Detter J.C."/>
            <person name="Detter J.C."/>
            <person name="Rohde M."/>
            <person name="Goeker M."/>
            <person name="Bristow J."/>
            <person name="Eisen J.A."/>
            <person name="Markowitz V."/>
            <person name="Hugenholtz P."/>
            <person name="Kyrpides N.C."/>
            <person name="Klenk H.-P."/>
        </authorList>
    </citation>
    <scope>NUCLEOTIDE SEQUENCE [LARGE SCALE GENOMIC DNA]</scope>
    <source>
        <strain evidence="7">ATCC 25078 / DSM 43160 / JCM 3152 / KCC A-0152 / KCTC 9177 / NBRC 13315 / NRRL B-3577 / G-20</strain>
    </source>
</reference>
<dbReference type="InterPro" id="IPR011010">
    <property type="entry name" value="DNA_brk_join_enz"/>
</dbReference>
<evidence type="ECO:0000256" key="1">
    <source>
        <dbReference type="ARBA" id="ARBA00023125"/>
    </source>
</evidence>
<dbReference type="Gene3D" id="1.10.150.130">
    <property type="match status" value="1"/>
</dbReference>
<dbReference type="Proteomes" id="UP000001382">
    <property type="component" value="Chromosome"/>
</dbReference>
<dbReference type="PANTHER" id="PTHR30349:SF91">
    <property type="entry name" value="INTA PROTEIN"/>
    <property type="match status" value="1"/>
</dbReference>
<dbReference type="EMBL" id="CP001867">
    <property type="protein sequence ID" value="ADB75588.1"/>
    <property type="molecule type" value="Genomic_DNA"/>
</dbReference>
<dbReference type="InterPro" id="IPR044068">
    <property type="entry name" value="CB"/>
</dbReference>
<evidence type="ECO:0000256" key="2">
    <source>
        <dbReference type="ARBA" id="ARBA00023172"/>
    </source>
</evidence>
<dbReference type="Pfam" id="PF00589">
    <property type="entry name" value="Phage_integrase"/>
    <property type="match status" value="1"/>
</dbReference>
<dbReference type="Gene3D" id="1.10.443.10">
    <property type="entry name" value="Intergrase catalytic core"/>
    <property type="match status" value="1"/>
</dbReference>
<sequence>MAKRGNGEGSIFKRANGRWYSALTYRDDFGEVKRREVSGRTQAEVRAKLRELRERVEAGAPVKDASITMAAWLEDWTTKALPASDRKQATIDLYATIARSHLVPKLGSLPLDRLRPSNVEALVLAKRRAGLSASSVRTIYAVLRAALDVAVRDGLIQRNPAALVKRPAVERKDAGYLSAQQAEALLEAVRGDRLEALYRVMLATGLRRGEALALHWRDVDLDAAVVRVRWTLSRTSAGLELGEPKTEKSRRTVPLPVPAVETLRAHRKRQAAEQLAAGSLWQASGLVFTSEIGTPLEPRNVLRRFEALAERAGLRGVHLHTLRHSAASFLLAAGTHTKVVQEHLGHSSYAITADIYSHVAPAQQREAADKLGQAIHW</sequence>
<feature type="domain" description="Core-binding (CB)" evidence="5">
    <location>
        <begin position="67"/>
        <end position="151"/>
    </location>
</feature>
<dbReference type="InterPro" id="IPR013762">
    <property type="entry name" value="Integrase-like_cat_sf"/>
</dbReference>
<evidence type="ECO:0000259" key="5">
    <source>
        <dbReference type="PROSITE" id="PS51900"/>
    </source>
</evidence>
<proteinExistence type="predicted"/>
<dbReference type="GO" id="GO:0003677">
    <property type="term" value="F:DNA binding"/>
    <property type="evidence" value="ECO:0007669"/>
    <property type="project" value="UniProtKB-UniRule"/>
</dbReference>
<evidence type="ECO:0000313" key="7">
    <source>
        <dbReference type="Proteomes" id="UP000001382"/>
    </source>
</evidence>
<dbReference type="PROSITE" id="PS51900">
    <property type="entry name" value="CB"/>
    <property type="match status" value="1"/>
</dbReference>
<accession>D2S8K7</accession>
<keyword evidence="1 3" id="KW-0238">DNA-binding</keyword>
<evidence type="ECO:0000256" key="3">
    <source>
        <dbReference type="PROSITE-ProRule" id="PRU01248"/>
    </source>
</evidence>
<organism evidence="6 7">
    <name type="scientific">Geodermatophilus obscurus (strain ATCC 25078 / DSM 43160 / JCM 3152 / CCUG 61914 / KCC A-0152 / KCTC 9177 / NBRC 13315 / NRRL B-3577 / G-20)</name>
    <dbReference type="NCBI Taxonomy" id="526225"/>
    <lineage>
        <taxon>Bacteria</taxon>
        <taxon>Bacillati</taxon>
        <taxon>Actinomycetota</taxon>
        <taxon>Actinomycetes</taxon>
        <taxon>Geodermatophilales</taxon>
        <taxon>Geodermatophilaceae</taxon>
        <taxon>Geodermatophilus</taxon>
    </lineage>
</organism>
<dbReference type="PROSITE" id="PS51898">
    <property type="entry name" value="TYR_RECOMBINASE"/>
    <property type="match status" value="1"/>
</dbReference>
<dbReference type="OrthoDB" id="4326943at2"/>
<dbReference type="KEGG" id="gob:Gobs_2978"/>
<dbReference type="STRING" id="526225.Gobs_2978"/>
<keyword evidence="2" id="KW-0233">DNA recombination</keyword>
<dbReference type="SUPFAM" id="SSF56349">
    <property type="entry name" value="DNA breaking-rejoining enzymes"/>
    <property type="match status" value="1"/>
</dbReference>
<dbReference type="eggNOG" id="COG4974">
    <property type="taxonomic scope" value="Bacteria"/>
</dbReference>
<evidence type="ECO:0000259" key="4">
    <source>
        <dbReference type="PROSITE" id="PS51898"/>
    </source>
</evidence>
<keyword evidence="7" id="KW-1185">Reference proteome</keyword>
<gene>
    <name evidence="6" type="ordered locus">Gobs_2978</name>
</gene>
<dbReference type="AlphaFoldDB" id="D2S8K7"/>